<dbReference type="Proteomes" id="UP001156641">
    <property type="component" value="Unassembled WGS sequence"/>
</dbReference>
<gene>
    <name evidence="3" type="ORF">GCM10010909_37200</name>
</gene>
<dbReference type="Pfam" id="PF00501">
    <property type="entry name" value="AMP-binding"/>
    <property type="match status" value="1"/>
</dbReference>
<dbReference type="InterPro" id="IPR045851">
    <property type="entry name" value="AMP-bd_C_sf"/>
</dbReference>
<dbReference type="EMBL" id="BSOS01000104">
    <property type="protein sequence ID" value="GLR69038.1"/>
    <property type="molecule type" value="Genomic_DNA"/>
</dbReference>
<dbReference type="InterPro" id="IPR025110">
    <property type="entry name" value="AMP-bd_C"/>
</dbReference>
<sequence length="268" mass="28802">MLQRRRAVLLDRFTLDGWRDFVRRFQPAMPGLPPGAVGMVLDAGISPEELACVKMIMTGATPLDPSVQQAFEARYGIPILLSYGATEFGGPVTAMTPDLYAQYGPAKFGTVGRPFAGAKLRAIDPESFAELSPGQEGLLEVSAPRIGEHWIRAADIGVVDEDGFVFLRGRADGAIMRGGFKLLPEAIEGALCLHPAVAAAAVVGIADKRLGQVPAAAVQLRTGMEPPSIADVEHHLRQHVYATHIPTLWRFVDALPRNNTFGSYSVSC</sequence>
<dbReference type="InterPro" id="IPR042099">
    <property type="entry name" value="ANL_N_sf"/>
</dbReference>
<organism evidence="3 4">
    <name type="scientific">Acidocella aquatica</name>
    <dbReference type="NCBI Taxonomy" id="1922313"/>
    <lineage>
        <taxon>Bacteria</taxon>
        <taxon>Pseudomonadati</taxon>
        <taxon>Pseudomonadota</taxon>
        <taxon>Alphaproteobacteria</taxon>
        <taxon>Acetobacterales</taxon>
        <taxon>Acidocellaceae</taxon>
        <taxon>Acidocella</taxon>
    </lineage>
</organism>
<evidence type="ECO:0000313" key="4">
    <source>
        <dbReference type="Proteomes" id="UP001156641"/>
    </source>
</evidence>
<accession>A0ABQ6ABV1</accession>
<dbReference type="CDD" id="cd04433">
    <property type="entry name" value="AFD_class_I"/>
    <property type="match status" value="1"/>
</dbReference>
<proteinExistence type="predicted"/>
<dbReference type="SUPFAM" id="SSF56801">
    <property type="entry name" value="Acetyl-CoA synthetase-like"/>
    <property type="match status" value="1"/>
</dbReference>
<dbReference type="PANTHER" id="PTHR24096">
    <property type="entry name" value="LONG-CHAIN-FATTY-ACID--COA LIGASE"/>
    <property type="match status" value="1"/>
</dbReference>
<protein>
    <recommendedName>
        <fullName evidence="5">AMP-dependent synthetase/ligase domain-containing protein</fullName>
    </recommendedName>
</protein>
<dbReference type="Gene3D" id="3.30.300.30">
    <property type="match status" value="1"/>
</dbReference>
<keyword evidence="4" id="KW-1185">Reference proteome</keyword>
<dbReference type="Gene3D" id="3.40.50.12780">
    <property type="entry name" value="N-terminal domain of ligase-like"/>
    <property type="match status" value="1"/>
</dbReference>
<evidence type="ECO:0000313" key="3">
    <source>
        <dbReference type="EMBL" id="GLR69038.1"/>
    </source>
</evidence>
<feature type="domain" description="AMP-binding enzyme C-terminal" evidence="2">
    <location>
        <begin position="187"/>
        <end position="260"/>
    </location>
</feature>
<evidence type="ECO:0000259" key="2">
    <source>
        <dbReference type="Pfam" id="PF13193"/>
    </source>
</evidence>
<comment type="caution">
    <text evidence="3">The sequence shown here is derived from an EMBL/GenBank/DDBJ whole genome shotgun (WGS) entry which is preliminary data.</text>
</comment>
<evidence type="ECO:0000259" key="1">
    <source>
        <dbReference type="Pfam" id="PF00501"/>
    </source>
</evidence>
<reference evidence="4" key="1">
    <citation type="journal article" date="2019" name="Int. J. Syst. Evol. Microbiol.">
        <title>The Global Catalogue of Microorganisms (GCM) 10K type strain sequencing project: providing services to taxonomists for standard genome sequencing and annotation.</title>
        <authorList>
            <consortium name="The Broad Institute Genomics Platform"/>
            <consortium name="The Broad Institute Genome Sequencing Center for Infectious Disease"/>
            <person name="Wu L."/>
            <person name="Ma J."/>
        </authorList>
    </citation>
    <scope>NUCLEOTIDE SEQUENCE [LARGE SCALE GENOMIC DNA]</scope>
    <source>
        <strain evidence="4">NBRC 112502</strain>
    </source>
</reference>
<dbReference type="Pfam" id="PF13193">
    <property type="entry name" value="AMP-binding_C"/>
    <property type="match status" value="1"/>
</dbReference>
<feature type="domain" description="AMP-dependent synthetase/ligase" evidence="1">
    <location>
        <begin position="6"/>
        <end position="144"/>
    </location>
</feature>
<evidence type="ECO:0008006" key="5">
    <source>
        <dbReference type="Google" id="ProtNLM"/>
    </source>
</evidence>
<dbReference type="InterPro" id="IPR000873">
    <property type="entry name" value="AMP-dep_synth/lig_dom"/>
</dbReference>
<name>A0ABQ6ABV1_9PROT</name>